<organism evidence="2 3">
    <name type="scientific">Mycena belliarum</name>
    <dbReference type="NCBI Taxonomy" id="1033014"/>
    <lineage>
        <taxon>Eukaryota</taxon>
        <taxon>Fungi</taxon>
        <taxon>Dikarya</taxon>
        <taxon>Basidiomycota</taxon>
        <taxon>Agaricomycotina</taxon>
        <taxon>Agaricomycetes</taxon>
        <taxon>Agaricomycetidae</taxon>
        <taxon>Agaricales</taxon>
        <taxon>Marasmiineae</taxon>
        <taxon>Mycenaceae</taxon>
        <taxon>Mycena</taxon>
    </lineage>
</organism>
<dbReference type="AlphaFoldDB" id="A0AAD6TLG4"/>
<reference evidence="2" key="1">
    <citation type="submission" date="2023-03" db="EMBL/GenBank/DDBJ databases">
        <title>Massive genome expansion in bonnet fungi (Mycena s.s.) driven by repeated elements and novel gene families across ecological guilds.</title>
        <authorList>
            <consortium name="Lawrence Berkeley National Laboratory"/>
            <person name="Harder C.B."/>
            <person name="Miyauchi S."/>
            <person name="Viragh M."/>
            <person name="Kuo A."/>
            <person name="Thoen E."/>
            <person name="Andreopoulos B."/>
            <person name="Lu D."/>
            <person name="Skrede I."/>
            <person name="Drula E."/>
            <person name="Henrissat B."/>
            <person name="Morin E."/>
            <person name="Kohler A."/>
            <person name="Barry K."/>
            <person name="LaButti K."/>
            <person name="Morin E."/>
            <person name="Salamov A."/>
            <person name="Lipzen A."/>
            <person name="Mereny Z."/>
            <person name="Hegedus B."/>
            <person name="Baldrian P."/>
            <person name="Stursova M."/>
            <person name="Weitz H."/>
            <person name="Taylor A."/>
            <person name="Grigoriev I.V."/>
            <person name="Nagy L.G."/>
            <person name="Martin F."/>
            <person name="Kauserud H."/>
        </authorList>
    </citation>
    <scope>NUCLEOTIDE SEQUENCE</scope>
    <source>
        <strain evidence="2">CBHHK173m</strain>
    </source>
</reference>
<comment type="caution">
    <text evidence="2">The sequence shown here is derived from an EMBL/GenBank/DDBJ whole genome shotgun (WGS) entry which is preliminary data.</text>
</comment>
<name>A0AAD6TLG4_9AGAR</name>
<feature type="compositionally biased region" description="Basic and acidic residues" evidence="1">
    <location>
        <begin position="11"/>
        <end position="20"/>
    </location>
</feature>
<evidence type="ECO:0000313" key="2">
    <source>
        <dbReference type="EMBL" id="KAJ7069014.1"/>
    </source>
</evidence>
<dbReference type="Proteomes" id="UP001222325">
    <property type="component" value="Unassembled WGS sequence"/>
</dbReference>
<gene>
    <name evidence="2" type="ORF">B0H15DRAFT_807299</name>
</gene>
<feature type="region of interest" description="Disordered" evidence="1">
    <location>
        <begin position="1"/>
        <end position="20"/>
    </location>
</feature>
<evidence type="ECO:0000313" key="3">
    <source>
        <dbReference type="Proteomes" id="UP001222325"/>
    </source>
</evidence>
<dbReference type="EMBL" id="JARJCN010000140">
    <property type="protein sequence ID" value="KAJ7069014.1"/>
    <property type="molecule type" value="Genomic_DNA"/>
</dbReference>
<evidence type="ECO:0000256" key="1">
    <source>
        <dbReference type="SAM" id="MobiDB-lite"/>
    </source>
</evidence>
<proteinExistence type="predicted"/>
<accession>A0AAD6TLG4</accession>
<protein>
    <submittedName>
        <fullName evidence="2">Uncharacterized protein</fullName>
    </submittedName>
</protein>
<keyword evidence="3" id="KW-1185">Reference proteome</keyword>
<sequence>MLHRRLSARGGSEKQRVDGAPKSLRELRGFSCRWWMGGWHTTSGVTCCCTAIGRRHCAKAVAYAYLRVGACPEARQRRKGGRSKARRIPTCNLGLAEPRRVEAPCRGGHTGAPRASRGDRARLQQLRAGGGEGAYWEWAGAVVGSALVRPYIEGCGFWRMAFG</sequence>